<keyword evidence="3" id="KW-1185">Reference proteome</keyword>
<evidence type="ECO:0000313" key="2">
    <source>
        <dbReference type="EMBL" id="KAB0403501.1"/>
    </source>
</evidence>
<organism evidence="2 3">
    <name type="scientific">Balaenoptera physalus</name>
    <name type="common">Fin whale</name>
    <name type="synonym">Balaena physalus</name>
    <dbReference type="NCBI Taxonomy" id="9770"/>
    <lineage>
        <taxon>Eukaryota</taxon>
        <taxon>Metazoa</taxon>
        <taxon>Chordata</taxon>
        <taxon>Craniata</taxon>
        <taxon>Vertebrata</taxon>
        <taxon>Euteleostomi</taxon>
        <taxon>Mammalia</taxon>
        <taxon>Eutheria</taxon>
        <taxon>Laurasiatheria</taxon>
        <taxon>Artiodactyla</taxon>
        <taxon>Whippomorpha</taxon>
        <taxon>Cetacea</taxon>
        <taxon>Mysticeti</taxon>
        <taxon>Balaenopteridae</taxon>
        <taxon>Balaenoptera</taxon>
    </lineage>
</organism>
<sequence length="97" mass="10661">MEASGSVGDDTGGPEPRTRPCGWKGWEKPSPPQGSVHILRPLRLSSPCPGRGPVSPVRRGEGGHRRDFDSVLLDPQQVVQRGHRVNGKEFWARTSLR</sequence>
<reference evidence="2 3" key="1">
    <citation type="journal article" date="2019" name="PLoS ONE">
        <title>Genomic analyses reveal an absence of contemporary introgressive admixture between fin whales and blue whales, despite known hybrids.</title>
        <authorList>
            <person name="Westbury M.V."/>
            <person name="Petersen B."/>
            <person name="Lorenzen E.D."/>
        </authorList>
    </citation>
    <scope>NUCLEOTIDE SEQUENCE [LARGE SCALE GENOMIC DNA]</scope>
    <source>
        <strain evidence="2">FinWhale-01</strain>
    </source>
</reference>
<evidence type="ECO:0000256" key="1">
    <source>
        <dbReference type="SAM" id="MobiDB-lite"/>
    </source>
</evidence>
<feature type="compositionally biased region" description="Basic and acidic residues" evidence="1">
    <location>
        <begin position="58"/>
        <end position="67"/>
    </location>
</feature>
<comment type="caution">
    <text evidence="2">The sequence shown here is derived from an EMBL/GenBank/DDBJ whole genome shotgun (WGS) entry which is preliminary data.</text>
</comment>
<proteinExistence type="predicted"/>
<gene>
    <name evidence="2" type="ORF">E2I00_008955</name>
</gene>
<protein>
    <submittedName>
        <fullName evidence="2">Uncharacterized protein</fullName>
    </submittedName>
</protein>
<dbReference type="AlphaFoldDB" id="A0A6A1QBH9"/>
<dbReference type="Proteomes" id="UP000437017">
    <property type="component" value="Unassembled WGS sequence"/>
</dbReference>
<evidence type="ECO:0000313" key="3">
    <source>
        <dbReference type="Proteomes" id="UP000437017"/>
    </source>
</evidence>
<dbReference type="EMBL" id="SGJD01000799">
    <property type="protein sequence ID" value="KAB0403501.1"/>
    <property type="molecule type" value="Genomic_DNA"/>
</dbReference>
<feature type="region of interest" description="Disordered" evidence="1">
    <location>
        <begin position="1"/>
        <end position="67"/>
    </location>
</feature>
<accession>A0A6A1QBH9</accession>
<name>A0A6A1QBH9_BALPH</name>